<dbReference type="AlphaFoldDB" id="A0A1S2VNT9"/>
<feature type="domain" description="Rho-GAP" evidence="1">
    <location>
        <begin position="1"/>
        <end position="71"/>
    </location>
</feature>
<sequence length="71" mass="8135">MDENEIISQLREFFRTAELPEAPVQLNSYTSISDTKSFVEVSLRLIEGRLPAPRKMAIAELSQLKKLIESR</sequence>
<gene>
    <name evidence="2" type="ORF">BLX24_08230</name>
</gene>
<dbReference type="EMBL" id="MORL01000003">
    <property type="protein sequence ID" value="OIN59836.1"/>
    <property type="molecule type" value="Genomic_DNA"/>
</dbReference>
<name>A0A1S2VNT9_9BACT</name>
<dbReference type="InterPro" id="IPR000198">
    <property type="entry name" value="RhoGAP_dom"/>
</dbReference>
<comment type="caution">
    <text evidence="2">The sequence shown here is derived from an EMBL/GenBank/DDBJ whole genome shotgun (WGS) entry which is preliminary data.</text>
</comment>
<dbReference type="RefSeq" id="WP_071502637.1">
    <property type="nucleotide sequence ID" value="NZ_MORL01000003.1"/>
</dbReference>
<dbReference type="Proteomes" id="UP000181790">
    <property type="component" value="Unassembled WGS sequence"/>
</dbReference>
<dbReference type="PROSITE" id="PS50238">
    <property type="entry name" value="RHOGAP"/>
    <property type="match status" value="1"/>
</dbReference>
<keyword evidence="3" id="KW-1185">Reference proteome</keyword>
<dbReference type="GO" id="GO:0007165">
    <property type="term" value="P:signal transduction"/>
    <property type="evidence" value="ECO:0007669"/>
    <property type="project" value="InterPro"/>
</dbReference>
<dbReference type="InterPro" id="IPR054238">
    <property type="entry name" value="DUF6965"/>
</dbReference>
<evidence type="ECO:0000313" key="2">
    <source>
        <dbReference type="EMBL" id="OIN59836.1"/>
    </source>
</evidence>
<evidence type="ECO:0000313" key="3">
    <source>
        <dbReference type="Proteomes" id="UP000181790"/>
    </source>
</evidence>
<proteinExistence type="predicted"/>
<evidence type="ECO:0000259" key="1">
    <source>
        <dbReference type="PROSITE" id="PS50238"/>
    </source>
</evidence>
<dbReference type="Pfam" id="PF22292">
    <property type="entry name" value="DUF6965"/>
    <property type="match status" value="1"/>
</dbReference>
<protein>
    <recommendedName>
        <fullName evidence="1">Rho-GAP domain-containing protein</fullName>
    </recommendedName>
</protein>
<reference evidence="2 3" key="1">
    <citation type="submission" date="2016-10" db="EMBL/GenBank/DDBJ databases">
        <title>Arsenicibacter rosenii gen. nov., sp. nov., an efficient arsenic-methylating bacterium isolated from an arsenic-contaminated paddy soil.</title>
        <authorList>
            <person name="Huang K."/>
        </authorList>
    </citation>
    <scope>NUCLEOTIDE SEQUENCE [LARGE SCALE GENOMIC DNA]</scope>
    <source>
        <strain evidence="2 3">SM-1</strain>
    </source>
</reference>
<organism evidence="2 3">
    <name type="scientific">Arsenicibacter rosenii</name>
    <dbReference type="NCBI Taxonomy" id="1750698"/>
    <lineage>
        <taxon>Bacteria</taxon>
        <taxon>Pseudomonadati</taxon>
        <taxon>Bacteroidota</taxon>
        <taxon>Cytophagia</taxon>
        <taxon>Cytophagales</taxon>
        <taxon>Spirosomataceae</taxon>
        <taxon>Arsenicibacter</taxon>
    </lineage>
</organism>
<accession>A0A1S2VNT9</accession>